<dbReference type="RefSeq" id="WP_007061865.1">
    <property type="nucleotide sequence ID" value="NZ_ACVI01000050.1"/>
</dbReference>
<organism evidence="1 2">
    <name type="scientific">Clostridium carboxidivorans P7</name>
    <dbReference type="NCBI Taxonomy" id="536227"/>
    <lineage>
        <taxon>Bacteria</taxon>
        <taxon>Bacillati</taxon>
        <taxon>Bacillota</taxon>
        <taxon>Clostridia</taxon>
        <taxon>Eubacteriales</taxon>
        <taxon>Clostridiaceae</taxon>
        <taxon>Clostridium</taxon>
    </lineage>
</organism>
<comment type="caution">
    <text evidence="1">The sequence shown here is derived from an EMBL/GenBank/DDBJ whole genome shotgun (WGS) entry which is preliminary data.</text>
</comment>
<dbReference type="AlphaFoldDB" id="C6PW13"/>
<sequence>MKIERYPEIKYDQFSIVGNRDQYYKNRINAEIAADEVIMLDDGQSGTTLDARITANASYTREFTWSITKSANPTQLNLSNGGTGTSQYTITVTKSQTTTDKAVISGVVTVINMGSAATEGLKIVAKLTKSPSMTVINSVNVDVSSNPVLDPGETGNYPYSLIIPTASIEVGAVYKVTADVTITNHSGHLGTPFGPSPSATATLLEPTLVNDSITVTDTNPGSGPYTFSASGTETYSVEYECPDDNGTHMNTATIEETGQKASASVTVNCSGDILKVSKDAKTTLTRTFNWNITKSAEPDNITLSVGGTAPVNYAVTVNETPVDSDWAVNGTITIQNVSGSSVTINKITDIISPDNIPANVVCNVTFPFTLAAGATLTCSYSANLPNGNTRLNEATVTIQVGAATIDIKASAVIDFSKAVINVEHECVKVQDTLQGELSPKLCVTDQLPKTFNYTRTIGPFESCGDFEVVNTASVRDFNSNVLLAQATNTVNVHIPCRGLIIKAVI</sequence>
<name>C6PW13_9CLOT</name>
<protein>
    <submittedName>
        <fullName evidence="1">Uncharacterized protein</fullName>
    </submittedName>
</protein>
<keyword evidence="2" id="KW-1185">Reference proteome</keyword>
<dbReference type="Proteomes" id="UP000004198">
    <property type="component" value="Unassembled WGS sequence"/>
</dbReference>
<dbReference type="eggNOG" id="ENOG503393J">
    <property type="taxonomic scope" value="Bacteria"/>
</dbReference>
<reference evidence="1 2" key="1">
    <citation type="submission" date="2009-06" db="EMBL/GenBank/DDBJ databases">
        <title>The draft genome of Clostridium carboxidivorans P7.</title>
        <authorList>
            <consortium name="US DOE Joint Genome Institute (JGI-PGF)"/>
            <person name="Lucas S."/>
            <person name="Copeland A."/>
            <person name="Lapidus A."/>
            <person name="Glavina del Rio T."/>
            <person name="Tice H."/>
            <person name="Bruce D."/>
            <person name="Goodwin L."/>
            <person name="Pitluck S."/>
            <person name="Larimer F."/>
            <person name="Land M.L."/>
            <person name="Hauser L."/>
            <person name="Hemme C.L."/>
        </authorList>
    </citation>
    <scope>NUCLEOTIDE SEQUENCE [LARGE SCALE GENOMIC DNA]</scope>
    <source>
        <strain evidence="1 2">P7</strain>
    </source>
</reference>
<gene>
    <name evidence="1" type="ORF">CcarbDRAFT_2980</name>
</gene>
<evidence type="ECO:0000313" key="1">
    <source>
        <dbReference type="EMBL" id="EET86560.1"/>
    </source>
</evidence>
<dbReference type="EMBL" id="ACVI01000050">
    <property type="protein sequence ID" value="EET86560.1"/>
    <property type="molecule type" value="Genomic_DNA"/>
</dbReference>
<proteinExistence type="predicted"/>
<dbReference type="OrthoDB" id="6011528at2"/>
<evidence type="ECO:0000313" key="2">
    <source>
        <dbReference type="Proteomes" id="UP000004198"/>
    </source>
</evidence>
<dbReference type="PATRIC" id="fig|536227.13.peg.3662"/>
<dbReference type="KEGG" id="cck:Ccar_17395"/>
<accession>C6PW13</accession>
<dbReference type="STRING" id="536227.Ccar_17395"/>